<proteinExistence type="predicted"/>
<dbReference type="AlphaFoldDB" id="A0AAN9SW51"/>
<name>A0AAN9SW51_PSOTE</name>
<dbReference type="Proteomes" id="UP001386955">
    <property type="component" value="Unassembled WGS sequence"/>
</dbReference>
<gene>
    <name evidence="1" type="ORF">VNO78_09507</name>
</gene>
<dbReference type="EMBL" id="JAYMYS010000002">
    <property type="protein sequence ID" value="KAK7407554.1"/>
    <property type="molecule type" value="Genomic_DNA"/>
</dbReference>
<sequence length="99" mass="11297">MSESRMVGPVPRIKVVQLAPRKSESSLPSFLHRQFREPPSIISLSPLPTLLFIFQNGNTVIPKTPRGHFRNSPPPRNFLRLSCVKPNLHRRIHSQISKP</sequence>
<accession>A0AAN9SW51</accession>
<comment type="caution">
    <text evidence="1">The sequence shown here is derived from an EMBL/GenBank/DDBJ whole genome shotgun (WGS) entry which is preliminary data.</text>
</comment>
<evidence type="ECO:0000313" key="2">
    <source>
        <dbReference type="Proteomes" id="UP001386955"/>
    </source>
</evidence>
<reference evidence="1 2" key="1">
    <citation type="submission" date="2024-01" db="EMBL/GenBank/DDBJ databases">
        <title>The genomes of 5 underutilized Papilionoideae crops provide insights into root nodulation and disease resistanc.</title>
        <authorList>
            <person name="Jiang F."/>
        </authorList>
    </citation>
    <scope>NUCLEOTIDE SEQUENCE [LARGE SCALE GENOMIC DNA]</scope>
    <source>
        <strain evidence="1">DUOXIRENSHENG_FW03</strain>
        <tissue evidence="1">Leaves</tissue>
    </source>
</reference>
<protein>
    <submittedName>
        <fullName evidence="1">Uncharacterized protein</fullName>
    </submittedName>
</protein>
<keyword evidence="2" id="KW-1185">Reference proteome</keyword>
<evidence type="ECO:0000313" key="1">
    <source>
        <dbReference type="EMBL" id="KAK7407554.1"/>
    </source>
</evidence>
<organism evidence="1 2">
    <name type="scientific">Psophocarpus tetragonolobus</name>
    <name type="common">Winged bean</name>
    <name type="synonym">Dolichos tetragonolobus</name>
    <dbReference type="NCBI Taxonomy" id="3891"/>
    <lineage>
        <taxon>Eukaryota</taxon>
        <taxon>Viridiplantae</taxon>
        <taxon>Streptophyta</taxon>
        <taxon>Embryophyta</taxon>
        <taxon>Tracheophyta</taxon>
        <taxon>Spermatophyta</taxon>
        <taxon>Magnoliopsida</taxon>
        <taxon>eudicotyledons</taxon>
        <taxon>Gunneridae</taxon>
        <taxon>Pentapetalae</taxon>
        <taxon>rosids</taxon>
        <taxon>fabids</taxon>
        <taxon>Fabales</taxon>
        <taxon>Fabaceae</taxon>
        <taxon>Papilionoideae</taxon>
        <taxon>50 kb inversion clade</taxon>
        <taxon>NPAAA clade</taxon>
        <taxon>indigoferoid/millettioid clade</taxon>
        <taxon>Phaseoleae</taxon>
        <taxon>Psophocarpus</taxon>
    </lineage>
</organism>